<comment type="caution">
    <text evidence="2">The sequence shown here is derived from an EMBL/GenBank/DDBJ whole genome shotgun (WGS) entry which is preliminary data.</text>
</comment>
<dbReference type="Pfam" id="PF22268">
    <property type="entry name" value="DUF6954"/>
    <property type="match status" value="1"/>
</dbReference>
<evidence type="ECO:0000256" key="1">
    <source>
        <dbReference type="SAM" id="Phobius"/>
    </source>
</evidence>
<dbReference type="Proteomes" id="UP001597214">
    <property type="component" value="Unassembled WGS sequence"/>
</dbReference>
<dbReference type="InterPro" id="IPR054229">
    <property type="entry name" value="DUF6954"/>
</dbReference>
<dbReference type="RefSeq" id="WP_377926684.1">
    <property type="nucleotide sequence ID" value="NZ_JBHUEM010000003.1"/>
</dbReference>
<keyword evidence="1" id="KW-1133">Transmembrane helix</keyword>
<sequence length="61" mass="7071">MKWFLYILFVFLYILVTFFGLGPVLLADGSIHERMVTVVAIILLYIILSITLKKALQKVRK</sequence>
<evidence type="ECO:0000313" key="3">
    <source>
        <dbReference type="Proteomes" id="UP001597214"/>
    </source>
</evidence>
<keyword evidence="3" id="KW-1185">Reference proteome</keyword>
<gene>
    <name evidence="2" type="ORF">ACFSCX_03320</name>
</gene>
<keyword evidence="1" id="KW-0472">Membrane</keyword>
<protein>
    <submittedName>
        <fullName evidence="2">DUF6954 family protein</fullName>
    </submittedName>
</protein>
<organism evidence="2 3">
    <name type="scientific">Bacillus salitolerans</name>
    <dbReference type="NCBI Taxonomy" id="1437434"/>
    <lineage>
        <taxon>Bacteria</taxon>
        <taxon>Bacillati</taxon>
        <taxon>Bacillota</taxon>
        <taxon>Bacilli</taxon>
        <taxon>Bacillales</taxon>
        <taxon>Bacillaceae</taxon>
        <taxon>Bacillus</taxon>
    </lineage>
</organism>
<name>A0ABW4LK56_9BACI</name>
<reference evidence="3" key="1">
    <citation type="journal article" date="2019" name="Int. J. Syst. Evol. Microbiol.">
        <title>The Global Catalogue of Microorganisms (GCM) 10K type strain sequencing project: providing services to taxonomists for standard genome sequencing and annotation.</title>
        <authorList>
            <consortium name="The Broad Institute Genomics Platform"/>
            <consortium name="The Broad Institute Genome Sequencing Center for Infectious Disease"/>
            <person name="Wu L."/>
            <person name="Ma J."/>
        </authorList>
    </citation>
    <scope>NUCLEOTIDE SEQUENCE [LARGE SCALE GENOMIC DNA]</scope>
    <source>
        <strain evidence="3">CCUG 49339</strain>
    </source>
</reference>
<accession>A0ABW4LK56</accession>
<keyword evidence="1" id="KW-0812">Transmembrane</keyword>
<evidence type="ECO:0000313" key="2">
    <source>
        <dbReference type="EMBL" id="MFD1735585.1"/>
    </source>
</evidence>
<feature type="transmembrane region" description="Helical" evidence="1">
    <location>
        <begin position="5"/>
        <end position="25"/>
    </location>
</feature>
<dbReference type="EMBL" id="JBHUEM010000003">
    <property type="protein sequence ID" value="MFD1735585.1"/>
    <property type="molecule type" value="Genomic_DNA"/>
</dbReference>
<feature type="transmembrane region" description="Helical" evidence="1">
    <location>
        <begin position="31"/>
        <end position="52"/>
    </location>
</feature>
<proteinExistence type="predicted"/>